<dbReference type="AlphaFoldDB" id="A0A1S0TNB0"/>
<dbReference type="KEGG" id="loa:LOAG_11272"/>
<sequence length="116" mass="12595">MQHLVVMADIVCKFHQMFINASRVTAYTECSSSGFIVPELVCVCVSLCVCSVWVCTGMGVFKCTGGYLGDRCEERCDCLNGGECLRKGSLSICVCPIGIFFLIILTLSFLSLSSIL</sequence>
<accession>A0A1S0TNB0</accession>
<evidence type="ECO:0000256" key="1">
    <source>
        <dbReference type="SAM" id="Phobius"/>
    </source>
</evidence>
<keyword evidence="1" id="KW-1133">Transmembrane helix</keyword>
<dbReference type="RefSeq" id="XP_003146842.1">
    <property type="nucleotide sequence ID" value="XM_003146794.1"/>
</dbReference>
<gene>
    <name evidence="2" type="ORF">LOAG_11272</name>
</gene>
<feature type="transmembrane region" description="Helical" evidence="1">
    <location>
        <begin position="90"/>
        <end position="112"/>
    </location>
</feature>
<evidence type="ECO:0000313" key="2">
    <source>
        <dbReference type="EMBL" id="EFO17228.1"/>
    </source>
</evidence>
<keyword evidence="1" id="KW-0472">Membrane</keyword>
<protein>
    <submittedName>
        <fullName evidence="2">Uncharacterized protein</fullName>
    </submittedName>
</protein>
<reference evidence="2" key="1">
    <citation type="submission" date="2012-04" db="EMBL/GenBank/DDBJ databases">
        <title>The Genome Sequence of Loa loa.</title>
        <authorList>
            <consortium name="The Broad Institute Genome Sequencing Platform"/>
            <consortium name="Broad Institute Genome Sequencing Center for Infectious Disease"/>
            <person name="Nutman T.B."/>
            <person name="Fink D.L."/>
            <person name="Russ C."/>
            <person name="Young S."/>
            <person name="Zeng Q."/>
            <person name="Gargeya S."/>
            <person name="Alvarado L."/>
            <person name="Berlin A."/>
            <person name="Chapman S.B."/>
            <person name="Chen Z."/>
            <person name="Freedman E."/>
            <person name="Gellesch M."/>
            <person name="Goldberg J."/>
            <person name="Griggs A."/>
            <person name="Gujja S."/>
            <person name="Heilman E.R."/>
            <person name="Heiman D."/>
            <person name="Howarth C."/>
            <person name="Mehta T."/>
            <person name="Neiman D."/>
            <person name="Pearson M."/>
            <person name="Roberts A."/>
            <person name="Saif S."/>
            <person name="Shea T."/>
            <person name="Shenoy N."/>
            <person name="Sisk P."/>
            <person name="Stolte C."/>
            <person name="Sykes S."/>
            <person name="White J."/>
            <person name="Yandava C."/>
            <person name="Haas B."/>
            <person name="Henn M.R."/>
            <person name="Nusbaum C."/>
            <person name="Birren B."/>
        </authorList>
    </citation>
    <scope>NUCLEOTIDE SEQUENCE [LARGE SCALE GENOMIC DNA]</scope>
</reference>
<dbReference type="EMBL" id="JH712146">
    <property type="protein sequence ID" value="EFO17228.1"/>
    <property type="molecule type" value="Genomic_DNA"/>
</dbReference>
<name>A0A1S0TNB0_LOALO</name>
<dbReference type="GeneID" id="9948725"/>
<dbReference type="CTD" id="9948725"/>
<organism evidence="2">
    <name type="scientific">Loa loa</name>
    <name type="common">Eye worm</name>
    <name type="synonym">Filaria loa</name>
    <dbReference type="NCBI Taxonomy" id="7209"/>
    <lineage>
        <taxon>Eukaryota</taxon>
        <taxon>Metazoa</taxon>
        <taxon>Ecdysozoa</taxon>
        <taxon>Nematoda</taxon>
        <taxon>Chromadorea</taxon>
        <taxon>Rhabditida</taxon>
        <taxon>Spirurina</taxon>
        <taxon>Spiruromorpha</taxon>
        <taxon>Filarioidea</taxon>
        <taxon>Onchocercidae</taxon>
        <taxon>Loa</taxon>
    </lineage>
</organism>
<dbReference type="InParanoid" id="A0A1S0TNB0"/>
<proteinExistence type="predicted"/>
<keyword evidence="1" id="KW-0812">Transmembrane</keyword>